<dbReference type="eggNOG" id="ENOG5032222">
    <property type="taxonomic scope" value="Bacteria"/>
</dbReference>
<proteinExistence type="predicted"/>
<dbReference type="OrthoDB" id="2015768at2"/>
<evidence type="ECO:0000256" key="1">
    <source>
        <dbReference type="SAM" id="MobiDB-lite"/>
    </source>
</evidence>
<dbReference type="STRING" id="168384.SAMN05660368_02132"/>
<dbReference type="Pfam" id="PF14285">
    <property type="entry name" value="DUF4367"/>
    <property type="match status" value="1"/>
</dbReference>
<gene>
    <name evidence="3" type="ORF">BRYFOR_07359</name>
</gene>
<reference evidence="3" key="1">
    <citation type="submission" date="2009-07" db="EMBL/GenBank/DDBJ databases">
        <authorList>
            <person name="Weinstock G."/>
            <person name="Sodergren E."/>
            <person name="Clifton S."/>
            <person name="Fulton L."/>
            <person name="Fulton B."/>
            <person name="Courtney L."/>
            <person name="Fronick C."/>
            <person name="Harrison M."/>
            <person name="Strong C."/>
            <person name="Farmer C."/>
            <person name="Delahaunty K."/>
            <person name="Markovic C."/>
            <person name="Hall O."/>
            <person name="Minx P."/>
            <person name="Tomlinson C."/>
            <person name="Mitreva M."/>
            <person name="Nelson J."/>
            <person name="Hou S."/>
            <person name="Wollam A."/>
            <person name="Pepin K.H."/>
            <person name="Johnson M."/>
            <person name="Bhonagiri V."/>
            <person name="Nash W.E."/>
            <person name="Warren W."/>
            <person name="Chinwalla A."/>
            <person name="Mardis E.R."/>
            <person name="Wilson R.K."/>
        </authorList>
    </citation>
    <scope>NUCLEOTIDE SEQUENCE [LARGE SCALE GENOMIC DNA]</scope>
    <source>
        <strain evidence="3">DSM 14469</strain>
    </source>
</reference>
<feature type="domain" description="DUF4367" evidence="2">
    <location>
        <begin position="208"/>
        <end position="323"/>
    </location>
</feature>
<sequence length="597" mass="67195">MDRKYSKAEMKRILRQNISTSALTEQKIQEAYSFVRADAAMKRKPEGAYQSSTYAGQQESAYQSSAYEQPEGAYQSSAYAGQQESAYQSDVYAGQQESAYQSSAYAGQQEGAYQSSTYAGQPGAYEQRTERQNRAYARKTDGRRSASGRGRKTGRWAVLAAAMGILAVSSVTVMAINGMFSKTVEQTEDTLSYKLEFNYELTPNAIEVEAGYIPEGYETRENMGKLIWSADGSGKDGISIYLATANTLDQQPDQLDVDNVKSIEKTTINGMEAHLITLNYDLERETRTFDKRIYLFDETEGFVCIIFGGNDLSMEELVKVAEGLQFTKQEEVLEYMSAEEKEAREKALAESMEQYEQEEQARLEFGVPQEYIYDIGDSFEALDSFVDKESGISESNTTRIMVESAEIIDSVADYPQENFFDYEARIASNINEDGTASSYTRVTYSDSDDGSDPQEVARDEGVNRKFLKVTFTAENISDAAVDFWAGAPNIAYLQPVEEGNYRYAETWTEPLNLQEDAMTYENRAIYFDKSPYAGELNSHFFYCDLAAGETLEYTMLFVVDEDMLDNLYLCWGRAGTGTVIPEEGETYTERYVRINVN</sequence>
<feature type="region of interest" description="Disordered" evidence="1">
    <location>
        <begin position="116"/>
        <end position="149"/>
    </location>
</feature>
<keyword evidence="4" id="KW-1185">Reference proteome</keyword>
<evidence type="ECO:0000313" key="4">
    <source>
        <dbReference type="Proteomes" id="UP000005561"/>
    </source>
</evidence>
<accession>C6LFF7</accession>
<dbReference type="AlphaFoldDB" id="C6LFF7"/>
<dbReference type="EMBL" id="ACCL02000010">
    <property type="protein sequence ID" value="EET60542.1"/>
    <property type="molecule type" value="Genomic_DNA"/>
</dbReference>
<comment type="caution">
    <text evidence="3">The sequence shown here is derived from an EMBL/GenBank/DDBJ whole genome shotgun (WGS) entry which is preliminary data.</text>
</comment>
<protein>
    <recommendedName>
        <fullName evidence="2">DUF4367 domain-containing protein</fullName>
    </recommendedName>
</protein>
<dbReference type="RefSeq" id="WP_006862151.1">
    <property type="nucleotide sequence ID" value="NZ_ACCL02000010.1"/>
</dbReference>
<feature type="compositionally biased region" description="Basic and acidic residues" evidence="1">
    <location>
        <begin position="127"/>
        <end position="144"/>
    </location>
</feature>
<evidence type="ECO:0000313" key="3">
    <source>
        <dbReference type="EMBL" id="EET60542.1"/>
    </source>
</evidence>
<evidence type="ECO:0000259" key="2">
    <source>
        <dbReference type="Pfam" id="PF14285"/>
    </source>
</evidence>
<dbReference type="InterPro" id="IPR025377">
    <property type="entry name" value="DUF4367"/>
</dbReference>
<dbReference type="Proteomes" id="UP000005561">
    <property type="component" value="Unassembled WGS sequence"/>
</dbReference>
<name>C6LFF7_9FIRM</name>
<organism evidence="3 4">
    <name type="scientific">Marvinbryantia formatexigens DSM 14469</name>
    <dbReference type="NCBI Taxonomy" id="478749"/>
    <lineage>
        <taxon>Bacteria</taxon>
        <taxon>Bacillati</taxon>
        <taxon>Bacillota</taxon>
        <taxon>Clostridia</taxon>
        <taxon>Lachnospirales</taxon>
        <taxon>Lachnospiraceae</taxon>
        <taxon>Marvinbryantia</taxon>
    </lineage>
</organism>